<keyword evidence="2" id="KW-0805">Transcription regulation</keyword>
<keyword evidence="4" id="KW-0804">Transcription</keyword>
<evidence type="ECO:0000313" key="8">
    <source>
        <dbReference type="EMBL" id="KGM86691.1"/>
    </source>
</evidence>
<dbReference type="Pfam" id="PF00440">
    <property type="entry name" value="TetR_N"/>
    <property type="match status" value="1"/>
</dbReference>
<keyword evidence="3 5" id="KW-0238">DNA-binding</keyword>
<dbReference type="PANTHER" id="PTHR30055">
    <property type="entry name" value="HTH-TYPE TRANSCRIPTIONAL REGULATOR RUTR"/>
    <property type="match status" value="1"/>
</dbReference>
<dbReference type="AlphaFoldDB" id="A0A0A0HIA2"/>
<evidence type="ECO:0000256" key="6">
    <source>
        <dbReference type="SAM" id="MobiDB-lite"/>
    </source>
</evidence>
<evidence type="ECO:0000313" key="9">
    <source>
        <dbReference type="Proteomes" id="UP000030021"/>
    </source>
</evidence>
<dbReference type="RefSeq" id="WP_245875084.1">
    <property type="nucleotide sequence ID" value="NZ_KN293975.1"/>
</dbReference>
<evidence type="ECO:0000256" key="2">
    <source>
        <dbReference type="ARBA" id="ARBA00023015"/>
    </source>
</evidence>
<proteinExistence type="predicted"/>
<dbReference type="eggNOG" id="COG1309">
    <property type="taxonomic scope" value="Bacteria"/>
</dbReference>
<evidence type="ECO:0000256" key="3">
    <source>
        <dbReference type="ARBA" id="ARBA00023125"/>
    </source>
</evidence>
<dbReference type="Proteomes" id="UP000030021">
    <property type="component" value="Unassembled WGS sequence"/>
</dbReference>
<name>A0A0A0HIA2_9RHOB</name>
<accession>A0A0A0HIA2</accession>
<dbReference type="SUPFAM" id="SSF46689">
    <property type="entry name" value="Homeodomain-like"/>
    <property type="match status" value="1"/>
</dbReference>
<dbReference type="GO" id="GO:0003700">
    <property type="term" value="F:DNA-binding transcription factor activity"/>
    <property type="evidence" value="ECO:0007669"/>
    <property type="project" value="TreeGrafter"/>
</dbReference>
<evidence type="ECO:0000256" key="4">
    <source>
        <dbReference type="ARBA" id="ARBA00023163"/>
    </source>
</evidence>
<dbReference type="PRINTS" id="PR00455">
    <property type="entry name" value="HTHTETR"/>
</dbReference>
<dbReference type="InterPro" id="IPR036271">
    <property type="entry name" value="Tet_transcr_reg_TetR-rel_C_sf"/>
</dbReference>
<evidence type="ECO:0000256" key="1">
    <source>
        <dbReference type="ARBA" id="ARBA00022491"/>
    </source>
</evidence>
<dbReference type="HOGENOM" id="CLU_069356_15_4_5"/>
<gene>
    <name evidence="8" type="ORF">rosmuc_02984</name>
</gene>
<dbReference type="STRING" id="215743.ROSMUCSMR3_03629"/>
<evidence type="ECO:0000259" key="7">
    <source>
        <dbReference type="PROSITE" id="PS50977"/>
    </source>
</evidence>
<feature type="DNA-binding region" description="H-T-H motif" evidence="5">
    <location>
        <begin position="41"/>
        <end position="60"/>
    </location>
</feature>
<protein>
    <submittedName>
        <fullName evidence="8">Transcriptional regulator</fullName>
    </submittedName>
</protein>
<dbReference type="InterPro" id="IPR050109">
    <property type="entry name" value="HTH-type_TetR-like_transc_reg"/>
</dbReference>
<feature type="domain" description="HTH tetR-type" evidence="7">
    <location>
        <begin position="18"/>
        <end position="78"/>
    </location>
</feature>
<dbReference type="EMBL" id="AONH01000016">
    <property type="protein sequence ID" value="KGM86691.1"/>
    <property type="molecule type" value="Genomic_DNA"/>
</dbReference>
<comment type="caution">
    <text evidence="8">The sequence shown here is derived from an EMBL/GenBank/DDBJ whole genome shotgun (WGS) entry which is preliminary data.</text>
</comment>
<feature type="region of interest" description="Disordered" evidence="6">
    <location>
        <begin position="1"/>
        <end position="20"/>
    </location>
</feature>
<keyword evidence="1" id="KW-0678">Repressor</keyword>
<dbReference type="PATRIC" id="fig|1288298.3.peg.2997"/>
<dbReference type="Gene3D" id="1.10.357.10">
    <property type="entry name" value="Tetracycline Repressor, domain 2"/>
    <property type="match status" value="1"/>
</dbReference>
<dbReference type="InterPro" id="IPR009057">
    <property type="entry name" value="Homeodomain-like_sf"/>
</dbReference>
<dbReference type="Pfam" id="PF13977">
    <property type="entry name" value="TetR_C_6"/>
    <property type="match status" value="1"/>
</dbReference>
<dbReference type="GO" id="GO:0000976">
    <property type="term" value="F:transcription cis-regulatory region binding"/>
    <property type="evidence" value="ECO:0007669"/>
    <property type="project" value="TreeGrafter"/>
</dbReference>
<dbReference type="SUPFAM" id="SSF48498">
    <property type="entry name" value="Tetracyclin repressor-like, C-terminal domain"/>
    <property type="match status" value="1"/>
</dbReference>
<dbReference type="PANTHER" id="PTHR30055:SF234">
    <property type="entry name" value="HTH-TYPE TRANSCRIPTIONAL REGULATOR BETI"/>
    <property type="match status" value="1"/>
</dbReference>
<dbReference type="InterPro" id="IPR039538">
    <property type="entry name" value="BetI_C"/>
</dbReference>
<organism evidence="8 9">
    <name type="scientific">Roseovarius mucosus DSM 17069</name>
    <dbReference type="NCBI Taxonomy" id="1288298"/>
    <lineage>
        <taxon>Bacteria</taxon>
        <taxon>Pseudomonadati</taxon>
        <taxon>Pseudomonadota</taxon>
        <taxon>Alphaproteobacteria</taxon>
        <taxon>Rhodobacterales</taxon>
        <taxon>Roseobacteraceae</taxon>
        <taxon>Roseovarius</taxon>
    </lineage>
</organism>
<evidence type="ECO:0000256" key="5">
    <source>
        <dbReference type="PROSITE-ProRule" id="PRU00335"/>
    </source>
</evidence>
<dbReference type="PROSITE" id="PS50977">
    <property type="entry name" value="HTH_TETR_2"/>
    <property type="match status" value="1"/>
</dbReference>
<reference evidence="8 9" key="1">
    <citation type="submission" date="2013-01" db="EMBL/GenBank/DDBJ databases">
        <authorList>
            <person name="Fiebig A."/>
            <person name="Goeker M."/>
            <person name="Klenk H.-P.P."/>
        </authorList>
    </citation>
    <scope>NUCLEOTIDE SEQUENCE [LARGE SCALE GENOMIC DNA]</scope>
    <source>
        <strain evidence="8 9">DSM 17069</strain>
    </source>
</reference>
<dbReference type="InterPro" id="IPR001647">
    <property type="entry name" value="HTH_TetR"/>
</dbReference>
<sequence length="213" mass="23701">MGGATTRKPRKERKENAERRRRQLLDAARRSILTHGLARTTLATVADEAGLSQGVAVFYFTSKGGLLTETLRDLYEGYESLWMRALEGAGEAPLDRLMALLAADFSAEACGPDVLPLWFAFWGELRFTGHYAEVAAEFDMRRHAALSGIWAALLPQSSQTEAEQLAEWMESLTDGYWQRLHLAPESYDRARALAASKVCLSRLVPDLLRAPTT</sequence>